<keyword evidence="3 8" id="KW-0808">Transferase</keyword>
<feature type="transmembrane region" description="Helical" evidence="7">
    <location>
        <begin position="18"/>
        <end position="36"/>
    </location>
</feature>
<evidence type="ECO:0000256" key="7">
    <source>
        <dbReference type="SAM" id="Phobius"/>
    </source>
</evidence>
<feature type="transmembrane region" description="Helical" evidence="7">
    <location>
        <begin position="347"/>
        <end position="366"/>
    </location>
</feature>
<dbReference type="GO" id="GO:0005886">
    <property type="term" value="C:plasma membrane"/>
    <property type="evidence" value="ECO:0007669"/>
    <property type="project" value="TreeGrafter"/>
</dbReference>
<sequence>MFAISCQLSQYIWRSGRLHLAILSFLVSVTLVLLDLRAQNSLLTIILAISAIVSSTVGNLTISLLSSLRMEQIIRKDGPISHYRKINTPTMGGLSAVLTSLIVGALVKNSNLNDKLFLAIVFINFTYLLIGSLDDWRSLTKNTNTGLTAKGKLVLQSLGAIIFTTIISKWVWIHREISLPFHHTLNMGVLIWPLILFILLAESNSTNLTDGLDGLLPGCSIIVITGLILQLILCGDVESTSMTPFCAATVGSWLGFLSLNRNPARIFMGDTGSLTLGATMAAIALLSKTLWPLFLMGGVFLIESISVMMQVILFKSTQRNGHQGKRLFRMTPLHHHFELAGIDESTIVALFWSISFFLMIISIFPIP</sequence>
<evidence type="ECO:0000256" key="2">
    <source>
        <dbReference type="ARBA" id="ARBA00005583"/>
    </source>
</evidence>
<evidence type="ECO:0000256" key="5">
    <source>
        <dbReference type="ARBA" id="ARBA00022989"/>
    </source>
</evidence>
<dbReference type="InterPro" id="IPR000715">
    <property type="entry name" value="Glycosyl_transferase_4"/>
</dbReference>
<dbReference type="CDD" id="cd06852">
    <property type="entry name" value="GT_MraY"/>
    <property type="match status" value="1"/>
</dbReference>
<comment type="similarity">
    <text evidence="2">Belongs to the glycosyltransferase 4 family. MraY subfamily.</text>
</comment>
<dbReference type="GO" id="GO:0008963">
    <property type="term" value="F:phospho-N-acetylmuramoyl-pentapeptide-transferase activity"/>
    <property type="evidence" value="ECO:0007669"/>
    <property type="project" value="InterPro"/>
</dbReference>
<evidence type="ECO:0000256" key="3">
    <source>
        <dbReference type="ARBA" id="ARBA00022679"/>
    </source>
</evidence>
<dbReference type="AlphaFoldDB" id="A0A2H4ZPH8"/>
<reference evidence="8" key="1">
    <citation type="submission" date="2017-10" db="EMBL/GenBank/DDBJ databases">
        <title>Paulinella longichromatophora chromatophore genome.</title>
        <authorList>
            <person name="Lhee D."/>
            <person name="Yoon H.S."/>
        </authorList>
    </citation>
    <scope>NUCLEOTIDE SEQUENCE</scope>
</reference>
<name>A0A2H4ZPH8_9EUKA</name>
<feature type="transmembrane region" description="Helical" evidence="7">
    <location>
        <begin position="116"/>
        <end position="133"/>
    </location>
</feature>
<dbReference type="GO" id="GO:0044038">
    <property type="term" value="P:cell wall macromolecule biosynthetic process"/>
    <property type="evidence" value="ECO:0007669"/>
    <property type="project" value="TreeGrafter"/>
</dbReference>
<feature type="transmembrane region" description="Helical" evidence="7">
    <location>
        <begin position="153"/>
        <end position="173"/>
    </location>
</feature>
<accession>A0A2H4ZPH8</accession>
<feature type="transmembrane region" description="Helical" evidence="7">
    <location>
        <begin position="42"/>
        <end position="65"/>
    </location>
</feature>
<dbReference type="PANTHER" id="PTHR22926:SF5">
    <property type="entry name" value="PHOSPHO-N-ACETYLMURAMOYL-PENTAPEPTIDE-TRANSFERASE HOMOLOG"/>
    <property type="match status" value="1"/>
</dbReference>
<dbReference type="PANTHER" id="PTHR22926">
    <property type="entry name" value="PHOSPHO-N-ACETYLMURAMOYL-PENTAPEPTIDE-TRANSFERASE"/>
    <property type="match status" value="1"/>
</dbReference>
<dbReference type="NCBIfam" id="TIGR00445">
    <property type="entry name" value="mraY"/>
    <property type="match status" value="1"/>
</dbReference>
<keyword evidence="8" id="KW-0934">Plastid</keyword>
<protein>
    <submittedName>
        <fullName evidence="8">Phospho-N-acetylmuramoyl-pentapeptidetransferase</fullName>
    </submittedName>
</protein>
<keyword evidence="5 7" id="KW-1133">Transmembrane helix</keyword>
<evidence type="ECO:0000256" key="4">
    <source>
        <dbReference type="ARBA" id="ARBA00022692"/>
    </source>
</evidence>
<proteinExistence type="inferred from homology"/>
<feature type="transmembrane region" description="Helical" evidence="7">
    <location>
        <begin position="293"/>
        <end position="314"/>
    </location>
</feature>
<keyword evidence="4 7" id="KW-0812">Transmembrane</keyword>
<dbReference type="InterPro" id="IPR018480">
    <property type="entry name" value="PNAcMuramoyl-5peptid_Trfase_CS"/>
</dbReference>
<keyword evidence="6 7" id="KW-0472">Membrane</keyword>
<dbReference type="EMBL" id="MG264610">
    <property type="protein sequence ID" value="AUG32389.1"/>
    <property type="molecule type" value="Genomic_DNA"/>
</dbReference>
<dbReference type="HAMAP" id="MF_00038">
    <property type="entry name" value="MraY"/>
    <property type="match status" value="1"/>
</dbReference>
<feature type="transmembrane region" description="Helical" evidence="7">
    <location>
        <begin position="214"/>
        <end position="233"/>
    </location>
</feature>
<gene>
    <name evidence="8" type="primary">mraY</name>
    <name evidence="8" type="ORF">PLO_393</name>
</gene>
<evidence type="ECO:0000313" key="8">
    <source>
        <dbReference type="EMBL" id="AUG32389.1"/>
    </source>
</evidence>
<organism evidence="8">
    <name type="scientific">Paulinella longichromatophora</name>
    <dbReference type="NCBI Taxonomy" id="1708747"/>
    <lineage>
        <taxon>Eukaryota</taxon>
        <taxon>Sar</taxon>
        <taxon>Rhizaria</taxon>
        <taxon>Cercozoa</taxon>
        <taxon>Imbricatea</taxon>
        <taxon>Silicofilosea</taxon>
        <taxon>Euglyphida</taxon>
        <taxon>Paulinellidae</taxon>
        <taxon>Paulinella</taxon>
    </lineage>
</organism>
<feature type="transmembrane region" description="Helical" evidence="7">
    <location>
        <begin position="185"/>
        <end position="202"/>
    </location>
</feature>
<dbReference type="InterPro" id="IPR003524">
    <property type="entry name" value="PNAcMuramoyl-5peptid_Trfase"/>
</dbReference>
<dbReference type="PROSITE" id="PS01348">
    <property type="entry name" value="MRAY_2"/>
    <property type="match status" value="1"/>
</dbReference>
<dbReference type="Pfam" id="PF00953">
    <property type="entry name" value="Glycos_transf_4"/>
    <property type="match status" value="1"/>
</dbReference>
<geneLocation type="plastid" evidence="8"/>
<comment type="subcellular location">
    <subcellularLocation>
        <location evidence="1">Membrane</location>
        <topology evidence="1">Multi-pass membrane protein</topology>
    </subcellularLocation>
</comment>
<evidence type="ECO:0000256" key="6">
    <source>
        <dbReference type="ARBA" id="ARBA00023136"/>
    </source>
</evidence>
<evidence type="ECO:0000256" key="1">
    <source>
        <dbReference type="ARBA" id="ARBA00004141"/>
    </source>
</evidence>
<dbReference type="GO" id="GO:0071555">
    <property type="term" value="P:cell wall organization"/>
    <property type="evidence" value="ECO:0007669"/>
    <property type="project" value="TreeGrafter"/>
</dbReference>